<keyword evidence="3" id="KW-0547">Nucleotide-binding</keyword>
<dbReference type="InterPro" id="IPR011009">
    <property type="entry name" value="Kinase-like_dom_sf"/>
</dbReference>
<dbReference type="PROSITE" id="PS00915">
    <property type="entry name" value="PI3_4_KINASE_1"/>
    <property type="match status" value="1"/>
</dbReference>
<reference evidence="9" key="1">
    <citation type="submission" date="2021-01" db="EMBL/GenBank/DDBJ databases">
        <authorList>
            <person name="Corre E."/>
            <person name="Pelletier E."/>
            <person name="Niang G."/>
            <person name="Scheremetjew M."/>
            <person name="Finn R."/>
            <person name="Kale V."/>
            <person name="Holt S."/>
            <person name="Cochrane G."/>
            <person name="Meng A."/>
            <person name="Brown T."/>
            <person name="Cohen L."/>
        </authorList>
    </citation>
    <scope>NUCLEOTIDE SEQUENCE</scope>
    <source>
        <strain evidence="9">CCMP3107</strain>
    </source>
</reference>
<evidence type="ECO:0000256" key="5">
    <source>
        <dbReference type="ARBA" id="ARBA00022840"/>
    </source>
</evidence>
<evidence type="ECO:0000256" key="6">
    <source>
        <dbReference type="SAM" id="MobiDB-lite"/>
    </source>
</evidence>
<dbReference type="Gene3D" id="3.30.1010.10">
    <property type="entry name" value="Phosphatidylinositol 3-kinase Catalytic Subunit, Chain A, domain 4"/>
    <property type="match status" value="1"/>
</dbReference>
<feature type="domain" description="PI3K/PI4K catalytic" evidence="7">
    <location>
        <begin position="98"/>
        <end position="456"/>
    </location>
</feature>
<dbReference type="InterPro" id="IPR003152">
    <property type="entry name" value="FATC_dom"/>
</dbReference>
<organism evidence="9">
    <name type="scientific">Heterosigma akashiwo</name>
    <name type="common">Chromophytic alga</name>
    <name type="synonym">Heterosigma carterae</name>
    <dbReference type="NCBI Taxonomy" id="2829"/>
    <lineage>
        <taxon>Eukaryota</taxon>
        <taxon>Sar</taxon>
        <taxon>Stramenopiles</taxon>
        <taxon>Ochrophyta</taxon>
        <taxon>Raphidophyceae</taxon>
        <taxon>Chattonellales</taxon>
        <taxon>Chattonellaceae</taxon>
        <taxon>Heterosigma</taxon>
    </lineage>
</organism>
<sequence>MGRINREYAKANRKIIDKAVGVDCSKLSAEVLKKLYARSSQNVKEVLAKKYSDPNPELSDFSQWLASFDHDEYTIEIPGQYSGDKLPRPDQHAKVVNFGGQLLQLDSLRRPKRLTVHANDEKEYNFLVKGGEDLRQDERIEQMFGVMNNLFDADAKCAQSKLHIRTYSVIPMTTAVGMIEWVPETKPLKGIIQEEMGNDAEFCQDKENVACWRNNKPVCNLSKSAAKKYIDKLLRLEKQSADRYHDMFKRCPRHVLAGAAARARAAVPDGFLRRHMAAMAPSAEAFLTLRTDYAKSLAMICVSGYILGIGDRHLDNFLLDLTSGQLIGIDFGYAFGIGASHLPVPELLPFRLSPNLLGPLRPLDARGLLVAHMIHAMAALREGADTLTSTLDVFLHEPIVDWAGGAKKWKPSNDTTEDSAGGGGASESLSLSLEEGEEQTPWEPDRKIRNTLRKLTGYHPVGVLCDDLKKNTTVKHFKSFDKLKEIALSSDCARSSFELTEVLSVADQVECLVELASDPNVALRMWQGLTAWV</sequence>
<dbReference type="InterPro" id="IPR036940">
    <property type="entry name" value="PI3/4_kinase_cat_sf"/>
</dbReference>
<dbReference type="InterPro" id="IPR050517">
    <property type="entry name" value="DDR_Repair_Kinase"/>
</dbReference>
<feature type="region of interest" description="Disordered" evidence="6">
    <location>
        <begin position="406"/>
        <end position="442"/>
    </location>
</feature>
<dbReference type="SMART" id="SM00146">
    <property type="entry name" value="PI3Kc"/>
    <property type="match status" value="1"/>
</dbReference>
<evidence type="ECO:0000259" key="7">
    <source>
        <dbReference type="PROSITE" id="PS50290"/>
    </source>
</evidence>
<dbReference type="GO" id="GO:0005634">
    <property type="term" value="C:nucleus"/>
    <property type="evidence" value="ECO:0007669"/>
    <property type="project" value="TreeGrafter"/>
</dbReference>
<dbReference type="AlphaFoldDB" id="A0A7S3UTP8"/>
<keyword evidence="4" id="KW-0418">Kinase</keyword>
<dbReference type="SUPFAM" id="SSF56112">
    <property type="entry name" value="Protein kinase-like (PK-like)"/>
    <property type="match status" value="1"/>
</dbReference>
<dbReference type="Gene3D" id="1.10.1070.11">
    <property type="entry name" value="Phosphatidylinositol 3-/4-kinase, catalytic domain"/>
    <property type="match status" value="1"/>
</dbReference>
<dbReference type="InterPro" id="IPR000403">
    <property type="entry name" value="PI3/4_kinase_cat_dom"/>
</dbReference>
<keyword evidence="5" id="KW-0067">ATP-binding</keyword>
<evidence type="ECO:0000259" key="8">
    <source>
        <dbReference type="PROSITE" id="PS51190"/>
    </source>
</evidence>
<protein>
    <recommendedName>
        <fullName evidence="1">non-specific serine/threonine protein kinase</fullName>
        <ecNumber evidence="1">2.7.11.1</ecNumber>
    </recommendedName>
</protein>
<evidence type="ECO:0000256" key="1">
    <source>
        <dbReference type="ARBA" id="ARBA00012513"/>
    </source>
</evidence>
<dbReference type="PROSITE" id="PS51190">
    <property type="entry name" value="FATC"/>
    <property type="match status" value="1"/>
</dbReference>
<keyword evidence="2" id="KW-0808">Transferase</keyword>
<name>A0A7S3UTP8_HETAK</name>
<evidence type="ECO:0000313" key="9">
    <source>
        <dbReference type="EMBL" id="CAE0624603.1"/>
    </source>
</evidence>
<dbReference type="Pfam" id="PF00454">
    <property type="entry name" value="PI3_PI4_kinase"/>
    <property type="match status" value="1"/>
</dbReference>
<dbReference type="PANTHER" id="PTHR11139">
    <property type="entry name" value="ATAXIA TELANGIECTASIA MUTATED ATM -RELATED"/>
    <property type="match status" value="1"/>
</dbReference>
<dbReference type="InterPro" id="IPR037706">
    <property type="entry name" value="DNA-PK_dom"/>
</dbReference>
<dbReference type="GO" id="GO:0005524">
    <property type="term" value="F:ATP binding"/>
    <property type="evidence" value="ECO:0007669"/>
    <property type="project" value="UniProtKB-KW"/>
</dbReference>
<dbReference type="PANTHER" id="PTHR11139:SF68">
    <property type="entry name" value="DNA-DEPENDENT PROTEIN KINASE CATALYTIC SUBUNIT"/>
    <property type="match status" value="1"/>
</dbReference>
<dbReference type="GO" id="GO:0006302">
    <property type="term" value="P:double-strand break repair"/>
    <property type="evidence" value="ECO:0007669"/>
    <property type="project" value="TreeGrafter"/>
</dbReference>
<proteinExistence type="predicted"/>
<dbReference type="InterPro" id="IPR018936">
    <property type="entry name" value="PI3/4_kinase_CS"/>
</dbReference>
<gene>
    <name evidence="9" type="ORF">HAKA00212_LOCUS3270</name>
</gene>
<dbReference type="PROSITE" id="PS50290">
    <property type="entry name" value="PI3_4_KINASE_3"/>
    <property type="match status" value="1"/>
</dbReference>
<dbReference type="GO" id="GO:0004677">
    <property type="term" value="F:DNA-dependent protein kinase activity"/>
    <property type="evidence" value="ECO:0007669"/>
    <property type="project" value="InterPro"/>
</dbReference>
<evidence type="ECO:0000256" key="4">
    <source>
        <dbReference type="ARBA" id="ARBA00022777"/>
    </source>
</evidence>
<evidence type="ECO:0000256" key="2">
    <source>
        <dbReference type="ARBA" id="ARBA00022679"/>
    </source>
</evidence>
<dbReference type="GO" id="GO:0000723">
    <property type="term" value="P:telomere maintenance"/>
    <property type="evidence" value="ECO:0007669"/>
    <property type="project" value="TreeGrafter"/>
</dbReference>
<feature type="domain" description="FATC" evidence="8">
    <location>
        <begin position="501"/>
        <end position="533"/>
    </location>
</feature>
<dbReference type="PROSITE" id="PS00916">
    <property type="entry name" value="PI3_4_KINASE_2"/>
    <property type="match status" value="1"/>
</dbReference>
<evidence type="ECO:0000256" key="3">
    <source>
        <dbReference type="ARBA" id="ARBA00022741"/>
    </source>
</evidence>
<accession>A0A7S3UTP8</accession>
<dbReference type="CDD" id="cd05172">
    <property type="entry name" value="PIKKc_DNA-PK"/>
    <property type="match status" value="1"/>
</dbReference>
<dbReference type="EMBL" id="HBIU01008203">
    <property type="protein sequence ID" value="CAE0624603.1"/>
    <property type="molecule type" value="Transcribed_RNA"/>
</dbReference>
<dbReference type="EC" id="2.7.11.1" evidence="1"/>